<proteinExistence type="predicted"/>
<sequence>MKQKHVDYLQLEIFSMNIFDTLKSTEVQEKIKLISERMTIDICADHPSTFWNRKKHIKAVGAKVRRPLHSIAVMQMRTTMNLIIILDRCEFNSYCQAEDSQ</sequence>
<keyword evidence="2" id="KW-1185">Reference proteome</keyword>
<organism evidence="1 2">
    <name type="scientific">Solanum commersonii</name>
    <name type="common">Commerson's wild potato</name>
    <name type="synonym">Commerson's nightshade</name>
    <dbReference type="NCBI Taxonomy" id="4109"/>
    <lineage>
        <taxon>Eukaryota</taxon>
        <taxon>Viridiplantae</taxon>
        <taxon>Streptophyta</taxon>
        <taxon>Embryophyta</taxon>
        <taxon>Tracheophyta</taxon>
        <taxon>Spermatophyta</taxon>
        <taxon>Magnoliopsida</taxon>
        <taxon>eudicotyledons</taxon>
        <taxon>Gunneridae</taxon>
        <taxon>Pentapetalae</taxon>
        <taxon>asterids</taxon>
        <taxon>lamiids</taxon>
        <taxon>Solanales</taxon>
        <taxon>Solanaceae</taxon>
        <taxon>Solanoideae</taxon>
        <taxon>Solaneae</taxon>
        <taxon>Solanum</taxon>
    </lineage>
</organism>
<dbReference type="EMBL" id="JACXVP010000009">
    <property type="protein sequence ID" value="KAG5587063.1"/>
    <property type="molecule type" value="Genomic_DNA"/>
</dbReference>
<gene>
    <name evidence="1" type="ORF">H5410_047497</name>
</gene>
<dbReference type="OrthoDB" id="1743486at2759"/>
<reference evidence="1 2" key="1">
    <citation type="submission" date="2020-09" db="EMBL/GenBank/DDBJ databases">
        <title>De no assembly of potato wild relative species, Solanum commersonii.</title>
        <authorList>
            <person name="Cho K."/>
        </authorList>
    </citation>
    <scope>NUCLEOTIDE SEQUENCE [LARGE SCALE GENOMIC DNA]</scope>
    <source>
        <strain evidence="1">LZ3.2</strain>
        <tissue evidence="1">Leaf</tissue>
    </source>
</reference>
<dbReference type="Proteomes" id="UP000824120">
    <property type="component" value="Chromosome 9"/>
</dbReference>
<evidence type="ECO:0000313" key="1">
    <source>
        <dbReference type="EMBL" id="KAG5587063.1"/>
    </source>
</evidence>
<accession>A0A9J5XHH0</accession>
<feature type="non-terminal residue" evidence="1">
    <location>
        <position position="101"/>
    </location>
</feature>
<evidence type="ECO:0000313" key="2">
    <source>
        <dbReference type="Proteomes" id="UP000824120"/>
    </source>
</evidence>
<dbReference type="AlphaFoldDB" id="A0A9J5XHH0"/>
<protein>
    <submittedName>
        <fullName evidence="1">Uncharacterized protein</fullName>
    </submittedName>
</protein>
<comment type="caution">
    <text evidence="1">The sequence shown here is derived from an EMBL/GenBank/DDBJ whole genome shotgun (WGS) entry which is preliminary data.</text>
</comment>
<name>A0A9J5XHH0_SOLCO</name>